<dbReference type="InterPro" id="IPR048365">
    <property type="entry name" value="TNP-like_RNaseH_N"/>
</dbReference>
<dbReference type="Proteomes" id="UP000762676">
    <property type="component" value="Unassembled WGS sequence"/>
</dbReference>
<protein>
    <submittedName>
        <fullName evidence="3">THAP domain-containing protein 9</fullName>
    </submittedName>
</protein>
<name>A0AAV4ISB9_9GAST</name>
<evidence type="ECO:0000259" key="1">
    <source>
        <dbReference type="Pfam" id="PF12017"/>
    </source>
</evidence>
<dbReference type="Pfam" id="PF12017">
    <property type="entry name" value="Tnp_P_element"/>
    <property type="match status" value="1"/>
</dbReference>
<evidence type="ECO:0000313" key="3">
    <source>
        <dbReference type="EMBL" id="GFS12820.1"/>
    </source>
</evidence>
<accession>A0AAV4ISB9</accession>
<dbReference type="InterPro" id="IPR021896">
    <property type="entry name" value="THAP9-like_HTH"/>
</dbReference>
<sequence>MHGGGLSERKVFALALYHGSRKAYYLLQKIFSLPSPRTLATAMKNINIRPGLCRNMLNLFKVKVNSIAPQEKLCAIVVDEIALKRYLSYDYGSNNRAVMQKLGVTISKPYAFFGGKKLFMMFDPPHLMKSLRNNSKRHGFKNGEHDVPWHFIEKF</sequence>
<feature type="domain" description="Transposable element P transposase-like RNase H" evidence="2">
    <location>
        <begin position="49"/>
        <end position="104"/>
    </location>
</feature>
<feature type="domain" description="THAP9-like helix-turn-helix" evidence="1">
    <location>
        <begin position="8"/>
        <end position="40"/>
    </location>
</feature>
<dbReference type="EMBL" id="BMAT01006447">
    <property type="protein sequence ID" value="GFS12820.1"/>
    <property type="molecule type" value="Genomic_DNA"/>
</dbReference>
<comment type="caution">
    <text evidence="3">The sequence shown here is derived from an EMBL/GenBank/DDBJ whole genome shotgun (WGS) entry which is preliminary data.</text>
</comment>
<dbReference type="AlphaFoldDB" id="A0AAV4ISB9"/>
<keyword evidence="4" id="KW-1185">Reference proteome</keyword>
<evidence type="ECO:0000313" key="4">
    <source>
        <dbReference type="Proteomes" id="UP000762676"/>
    </source>
</evidence>
<evidence type="ECO:0000259" key="2">
    <source>
        <dbReference type="Pfam" id="PF21787"/>
    </source>
</evidence>
<reference evidence="3 4" key="1">
    <citation type="journal article" date="2021" name="Elife">
        <title>Chloroplast acquisition without the gene transfer in kleptoplastic sea slugs, Plakobranchus ocellatus.</title>
        <authorList>
            <person name="Maeda T."/>
            <person name="Takahashi S."/>
            <person name="Yoshida T."/>
            <person name="Shimamura S."/>
            <person name="Takaki Y."/>
            <person name="Nagai Y."/>
            <person name="Toyoda A."/>
            <person name="Suzuki Y."/>
            <person name="Arimoto A."/>
            <person name="Ishii H."/>
            <person name="Satoh N."/>
            <person name="Nishiyama T."/>
            <person name="Hasebe M."/>
            <person name="Maruyama T."/>
            <person name="Minagawa J."/>
            <person name="Obokata J."/>
            <person name="Shigenobu S."/>
        </authorList>
    </citation>
    <scope>NUCLEOTIDE SEQUENCE [LARGE SCALE GENOMIC DNA]</scope>
</reference>
<proteinExistence type="predicted"/>
<dbReference type="Pfam" id="PF21787">
    <property type="entry name" value="TNP-like_RNaseH_N"/>
    <property type="match status" value="1"/>
</dbReference>
<organism evidence="3 4">
    <name type="scientific">Elysia marginata</name>
    <dbReference type="NCBI Taxonomy" id="1093978"/>
    <lineage>
        <taxon>Eukaryota</taxon>
        <taxon>Metazoa</taxon>
        <taxon>Spiralia</taxon>
        <taxon>Lophotrochozoa</taxon>
        <taxon>Mollusca</taxon>
        <taxon>Gastropoda</taxon>
        <taxon>Heterobranchia</taxon>
        <taxon>Euthyneura</taxon>
        <taxon>Panpulmonata</taxon>
        <taxon>Sacoglossa</taxon>
        <taxon>Placobranchoidea</taxon>
        <taxon>Plakobranchidae</taxon>
        <taxon>Elysia</taxon>
    </lineage>
</organism>
<gene>
    <name evidence="3" type="ORF">ElyMa_003120800</name>
</gene>